<protein>
    <recommendedName>
        <fullName evidence="3">Cof subfamily of IIB subfamily of haloacid dehalogenase superfamily/HAD-superfamily hydrolase, subfamily IIB</fullName>
    </recommendedName>
</protein>
<dbReference type="InterPro" id="IPR023214">
    <property type="entry name" value="HAD_sf"/>
</dbReference>
<reference evidence="2" key="1">
    <citation type="submission" date="2016-10" db="EMBL/GenBank/DDBJ databases">
        <authorList>
            <person name="de Groot N.N."/>
        </authorList>
    </citation>
    <scope>NUCLEOTIDE SEQUENCE [LARGE SCALE GENOMIC DNA]</scope>
    <source>
        <strain evidence="2">10nlg</strain>
    </source>
</reference>
<dbReference type="GO" id="GO:0000287">
    <property type="term" value="F:magnesium ion binding"/>
    <property type="evidence" value="ECO:0007669"/>
    <property type="project" value="TreeGrafter"/>
</dbReference>
<dbReference type="NCBIfam" id="TIGR00099">
    <property type="entry name" value="Cof-subfamily"/>
    <property type="match status" value="1"/>
</dbReference>
<dbReference type="AlphaFoldDB" id="A0A1H9T6M6"/>
<dbReference type="Gene3D" id="3.30.1240.10">
    <property type="match status" value="1"/>
</dbReference>
<dbReference type="SUPFAM" id="SSF56784">
    <property type="entry name" value="HAD-like"/>
    <property type="match status" value="1"/>
</dbReference>
<dbReference type="GO" id="GO:0016791">
    <property type="term" value="F:phosphatase activity"/>
    <property type="evidence" value="ECO:0007669"/>
    <property type="project" value="TreeGrafter"/>
</dbReference>
<dbReference type="InterPro" id="IPR000150">
    <property type="entry name" value="Cof"/>
</dbReference>
<dbReference type="Gene3D" id="3.40.50.1000">
    <property type="entry name" value="HAD superfamily/HAD-like"/>
    <property type="match status" value="1"/>
</dbReference>
<evidence type="ECO:0008006" key="3">
    <source>
        <dbReference type="Google" id="ProtNLM"/>
    </source>
</evidence>
<proteinExistence type="predicted"/>
<dbReference type="STRING" id="1464123.SAMN05444126_10911"/>
<evidence type="ECO:0000313" key="1">
    <source>
        <dbReference type="EMBL" id="SER92776.1"/>
    </source>
</evidence>
<comment type="caution">
    <text evidence="1">The sequence shown here is derived from an EMBL/GenBank/DDBJ whole genome shotgun (WGS) entry which is preliminary data.</text>
</comment>
<dbReference type="SFLD" id="SFLDS00003">
    <property type="entry name" value="Haloacid_Dehalogenase"/>
    <property type="match status" value="1"/>
</dbReference>
<organism evidence="1 2">
    <name type="scientific">Salisediminibacterium halotolerans</name>
    <dbReference type="NCBI Taxonomy" id="517425"/>
    <lineage>
        <taxon>Bacteria</taxon>
        <taxon>Bacillati</taxon>
        <taxon>Bacillota</taxon>
        <taxon>Bacilli</taxon>
        <taxon>Bacillales</taxon>
        <taxon>Bacillaceae</taxon>
        <taxon>Salisediminibacterium</taxon>
    </lineage>
</organism>
<sequence length="263" mass="28507">MMEMRALFLDIDGTLLAPDGTLNTVTKEAVSQLRNQGVKVFLATGRPYEGTVALHKELGLMTPMICLNGAGVYSPSSIIPAASRSIKINPDAVRGFANTQTDNVMIHTTKGLYCRKIDDEIRTWTESSGISPLGVGPIDQLPDEPVLKYSFRTKQGMSPLAEPYGYGNKVIQWQDGFEILAPHVSKWSMIRSVLHAYGIRRSETVAIGDGPNDVEMLRFAGTGVAMGNAAEKIKEAADTVTLSNAEDGAAAYMTSRLVRSRVV</sequence>
<name>A0A1H9T6M6_9BACI</name>
<keyword evidence="2" id="KW-1185">Reference proteome</keyword>
<dbReference type="PANTHER" id="PTHR10000">
    <property type="entry name" value="PHOSPHOSERINE PHOSPHATASE"/>
    <property type="match status" value="1"/>
</dbReference>
<dbReference type="Pfam" id="PF08282">
    <property type="entry name" value="Hydrolase_3"/>
    <property type="match status" value="1"/>
</dbReference>
<dbReference type="NCBIfam" id="TIGR01484">
    <property type="entry name" value="HAD-SF-IIB"/>
    <property type="match status" value="1"/>
</dbReference>
<dbReference type="PANTHER" id="PTHR10000:SF8">
    <property type="entry name" value="HAD SUPERFAMILY HYDROLASE-LIKE, TYPE 3"/>
    <property type="match status" value="1"/>
</dbReference>
<dbReference type="CDD" id="cd07516">
    <property type="entry name" value="HAD_Pase"/>
    <property type="match status" value="1"/>
</dbReference>
<dbReference type="InterPro" id="IPR036412">
    <property type="entry name" value="HAD-like_sf"/>
</dbReference>
<gene>
    <name evidence="1" type="ORF">SAMN05444126_10911</name>
</gene>
<dbReference type="InterPro" id="IPR006379">
    <property type="entry name" value="HAD-SF_hydro_IIB"/>
</dbReference>
<dbReference type="GO" id="GO:0005829">
    <property type="term" value="C:cytosol"/>
    <property type="evidence" value="ECO:0007669"/>
    <property type="project" value="TreeGrafter"/>
</dbReference>
<dbReference type="RefSeq" id="WP_093072628.1">
    <property type="nucleotide sequence ID" value="NZ_FOGV01000009.1"/>
</dbReference>
<dbReference type="PROSITE" id="PS01228">
    <property type="entry name" value="COF_1"/>
    <property type="match status" value="1"/>
</dbReference>
<evidence type="ECO:0000313" key="2">
    <source>
        <dbReference type="Proteomes" id="UP000199318"/>
    </source>
</evidence>
<dbReference type="PROSITE" id="PS01229">
    <property type="entry name" value="COF_2"/>
    <property type="match status" value="1"/>
</dbReference>
<dbReference type="EMBL" id="FOGV01000009">
    <property type="protein sequence ID" value="SER92776.1"/>
    <property type="molecule type" value="Genomic_DNA"/>
</dbReference>
<accession>A0A1H9T6M6</accession>
<dbReference type="OrthoDB" id="9790031at2"/>
<dbReference type="Proteomes" id="UP000199318">
    <property type="component" value="Unassembled WGS sequence"/>
</dbReference>
<dbReference type="SFLD" id="SFLDG01140">
    <property type="entry name" value="C2.B:_Phosphomannomutase_and_P"/>
    <property type="match status" value="1"/>
</dbReference>